<evidence type="ECO:0000256" key="1">
    <source>
        <dbReference type="ARBA" id="ARBA00004123"/>
    </source>
</evidence>
<feature type="repeat" description="WD" evidence="9">
    <location>
        <begin position="123"/>
        <end position="164"/>
    </location>
</feature>
<evidence type="ECO:0000256" key="3">
    <source>
        <dbReference type="ARBA" id="ARBA00022574"/>
    </source>
</evidence>
<keyword evidence="5" id="KW-0227">DNA damage</keyword>
<evidence type="ECO:0000313" key="13">
    <source>
        <dbReference type="Proteomes" id="UP000828390"/>
    </source>
</evidence>
<evidence type="ECO:0000256" key="5">
    <source>
        <dbReference type="ARBA" id="ARBA00022763"/>
    </source>
</evidence>
<protein>
    <recommendedName>
        <fullName evidence="11">CAF1B/HIR1 beta-propeller domain-containing protein</fullName>
    </recommendedName>
</protein>
<dbReference type="Pfam" id="PF24105">
    <property type="entry name" value="Beta-prop_CAF1B_HIR1"/>
    <property type="match status" value="1"/>
</dbReference>
<dbReference type="InterPro" id="IPR001680">
    <property type="entry name" value="WD40_rpt"/>
</dbReference>
<keyword evidence="13" id="KW-1185">Reference proteome</keyword>
<dbReference type="Proteomes" id="UP000828390">
    <property type="component" value="Unassembled WGS sequence"/>
</dbReference>
<keyword evidence="6" id="KW-0156">Chromatin regulator</keyword>
<feature type="compositionally biased region" description="Polar residues" evidence="10">
    <location>
        <begin position="410"/>
        <end position="420"/>
    </location>
</feature>
<dbReference type="PROSITE" id="PS50082">
    <property type="entry name" value="WD_REPEATS_2"/>
    <property type="match status" value="3"/>
</dbReference>
<dbReference type="InterPro" id="IPR036322">
    <property type="entry name" value="WD40_repeat_dom_sf"/>
</dbReference>
<feature type="region of interest" description="Disordered" evidence="10">
    <location>
        <begin position="502"/>
        <end position="548"/>
    </location>
</feature>
<dbReference type="SMART" id="SM00320">
    <property type="entry name" value="WD40"/>
    <property type="match status" value="4"/>
</dbReference>
<feature type="domain" description="CAF1B/HIR1 beta-propeller" evidence="11">
    <location>
        <begin position="1"/>
        <end position="362"/>
    </location>
</feature>
<comment type="subcellular location">
    <subcellularLocation>
        <location evidence="1">Nucleus</location>
    </subcellularLocation>
</comment>
<feature type="non-terminal residue" evidence="12">
    <location>
        <position position="1"/>
    </location>
</feature>
<dbReference type="GO" id="GO:0005634">
    <property type="term" value="C:nucleus"/>
    <property type="evidence" value="ECO:0007669"/>
    <property type="project" value="UniProtKB-SubCell"/>
</dbReference>
<dbReference type="GO" id="GO:0033186">
    <property type="term" value="C:CAF-1 complex"/>
    <property type="evidence" value="ECO:0007669"/>
    <property type="project" value="TreeGrafter"/>
</dbReference>
<dbReference type="GO" id="GO:0006334">
    <property type="term" value="P:nucleosome assembly"/>
    <property type="evidence" value="ECO:0007669"/>
    <property type="project" value="TreeGrafter"/>
</dbReference>
<evidence type="ECO:0000256" key="6">
    <source>
        <dbReference type="ARBA" id="ARBA00022853"/>
    </source>
</evidence>
<gene>
    <name evidence="12" type="ORF">DPMN_053926</name>
</gene>
<evidence type="ECO:0000256" key="2">
    <source>
        <dbReference type="ARBA" id="ARBA00007306"/>
    </source>
</evidence>
<evidence type="ECO:0000256" key="10">
    <source>
        <dbReference type="SAM" id="MobiDB-lite"/>
    </source>
</evidence>
<dbReference type="InterPro" id="IPR055410">
    <property type="entry name" value="Beta-prop_CAF1B_HIR1"/>
</dbReference>
<reference evidence="12" key="1">
    <citation type="journal article" date="2019" name="bioRxiv">
        <title>The Genome of the Zebra Mussel, Dreissena polymorpha: A Resource for Invasive Species Research.</title>
        <authorList>
            <person name="McCartney M.A."/>
            <person name="Auch B."/>
            <person name="Kono T."/>
            <person name="Mallez S."/>
            <person name="Zhang Y."/>
            <person name="Obille A."/>
            <person name="Becker A."/>
            <person name="Abrahante J.E."/>
            <person name="Garbe J."/>
            <person name="Badalamenti J.P."/>
            <person name="Herman A."/>
            <person name="Mangelson H."/>
            <person name="Liachko I."/>
            <person name="Sullivan S."/>
            <person name="Sone E.D."/>
            <person name="Koren S."/>
            <person name="Silverstein K.A.T."/>
            <person name="Beckman K.B."/>
            <person name="Gohl D.M."/>
        </authorList>
    </citation>
    <scope>NUCLEOTIDE SEQUENCE</scope>
    <source>
        <strain evidence="12">Duluth1</strain>
        <tissue evidence="12">Whole animal</tissue>
    </source>
</reference>
<proteinExistence type="inferred from homology"/>
<keyword evidence="7" id="KW-0234">DNA repair</keyword>
<reference evidence="12" key="2">
    <citation type="submission" date="2020-11" db="EMBL/GenBank/DDBJ databases">
        <authorList>
            <person name="McCartney M.A."/>
            <person name="Auch B."/>
            <person name="Kono T."/>
            <person name="Mallez S."/>
            <person name="Becker A."/>
            <person name="Gohl D.M."/>
            <person name="Silverstein K.A.T."/>
            <person name="Koren S."/>
            <person name="Bechman K.B."/>
            <person name="Herman A."/>
            <person name="Abrahante J.E."/>
            <person name="Garbe J."/>
        </authorList>
    </citation>
    <scope>NUCLEOTIDE SEQUENCE</scope>
    <source>
        <strain evidence="12">Duluth1</strain>
        <tissue evidence="12">Whole animal</tissue>
    </source>
</reference>
<dbReference type="Gene3D" id="2.130.10.10">
    <property type="entry name" value="YVTN repeat-like/Quinoprotein amine dehydrogenase"/>
    <property type="match status" value="2"/>
</dbReference>
<dbReference type="InterPro" id="IPR015943">
    <property type="entry name" value="WD40/YVTN_repeat-like_dom_sf"/>
</dbReference>
<dbReference type="GO" id="GO:0006281">
    <property type="term" value="P:DNA repair"/>
    <property type="evidence" value="ECO:0007669"/>
    <property type="project" value="UniProtKB-KW"/>
</dbReference>
<sequence length="569" mass="63017">IWHIKEDADGKATVEFLANLKRHTKAVNVCRFSPNGDTLATAGDDSVIIFWHLSDNMSSAGNIFQEDEEDNLENWCMQKVLRGHLEDIYDICWSSDGKYMVSGSVDNSAILWDLTKDQKMCLLNEHKSFVQGVAWDPRNEFVATLSTDRSCRIYNISNKTCVSTVKKMALPTSANALQTTETDDKDSRPRSFRMFHDDTMRSFFRRLTFSPDGELLIIPAGLVETEPVTNATFIFTRNCLTKPAVYLPSPEKVTIAARCCPTKFQLRTLTSFCHIDEEQKENLNELGMLESLFFLPYRLVFAVATEDSILMYDTQQPQPFGCITNVHYHQLSDLTWSTDGQMLVASSTDGYCTLVSFSPGELGTPYTEDLTLGSTISDKQHTAVDMESSSDLHLILDTSTDGSGSDIDNNKSSESVQSSIPVPIAVKSKDGKPRNIQITTLSSVPSQSGCDRQPDIMVRSADGKPKNVQFTTLATFSSPTSSKESVKLVSTPDSVVLKEKRRNLSDGNSVSTDECFVQSGKLLSTPKSSGSSTNKHNETTPKSAAKRVQLTTIQLFENSSSLKHSPKKT</sequence>
<feature type="compositionally biased region" description="Polar residues" evidence="10">
    <location>
        <begin position="521"/>
        <end position="534"/>
    </location>
</feature>
<evidence type="ECO:0000256" key="4">
    <source>
        <dbReference type="ARBA" id="ARBA00022737"/>
    </source>
</evidence>
<dbReference type="PROSITE" id="PS50294">
    <property type="entry name" value="WD_REPEATS_REGION"/>
    <property type="match status" value="3"/>
</dbReference>
<dbReference type="EMBL" id="JAIWYP010000012">
    <property type="protein sequence ID" value="KAH3727980.1"/>
    <property type="molecule type" value="Genomic_DNA"/>
</dbReference>
<dbReference type="InterPro" id="IPR045145">
    <property type="entry name" value="PTHR15271"/>
</dbReference>
<feature type="region of interest" description="Disordered" evidence="10">
    <location>
        <begin position="444"/>
        <end position="463"/>
    </location>
</feature>
<dbReference type="PANTHER" id="PTHR15271">
    <property type="entry name" value="CHROMATIN ASSEMBLY FACTOR 1 SUBUNIT B"/>
    <property type="match status" value="1"/>
</dbReference>
<evidence type="ECO:0000259" key="11">
    <source>
        <dbReference type="Pfam" id="PF24105"/>
    </source>
</evidence>
<comment type="similarity">
    <text evidence="2">Belongs to the WD repeat HIR1 family.</text>
</comment>
<feature type="repeat" description="WD" evidence="9">
    <location>
        <begin position="20"/>
        <end position="61"/>
    </location>
</feature>
<dbReference type="PRINTS" id="PR00319">
    <property type="entry name" value="GPROTEINB"/>
</dbReference>
<name>A0A9D4CMA7_DREPO</name>
<feature type="region of interest" description="Disordered" evidence="10">
    <location>
        <begin position="399"/>
        <end position="421"/>
    </location>
</feature>
<dbReference type="SUPFAM" id="SSF50978">
    <property type="entry name" value="WD40 repeat-like"/>
    <property type="match status" value="1"/>
</dbReference>
<organism evidence="12 13">
    <name type="scientific">Dreissena polymorpha</name>
    <name type="common">Zebra mussel</name>
    <name type="synonym">Mytilus polymorpha</name>
    <dbReference type="NCBI Taxonomy" id="45954"/>
    <lineage>
        <taxon>Eukaryota</taxon>
        <taxon>Metazoa</taxon>
        <taxon>Spiralia</taxon>
        <taxon>Lophotrochozoa</taxon>
        <taxon>Mollusca</taxon>
        <taxon>Bivalvia</taxon>
        <taxon>Autobranchia</taxon>
        <taxon>Heteroconchia</taxon>
        <taxon>Euheterodonta</taxon>
        <taxon>Imparidentia</taxon>
        <taxon>Neoheterodontei</taxon>
        <taxon>Myida</taxon>
        <taxon>Dreissenoidea</taxon>
        <taxon>Dreissenidae</taxon>
        <taxon>Dreissena</taxon>
    </lineage>
</organism>
<dbReference type="InterPro" id="IPR019775">
    <property type="entry name" value="WD40_repeat_CS"/>
</dbReference>
<accession>A0A9D4CMA7</accession>
<dbReference type="AlphaFoldDB" id="A0A9D4CMA7"/>
<dbReference type="PROSITE" id="PS00678">
    <property type="entry name" value="WD_REPEATS_1"/>
    <property type="match status" value="1"/>
</dbReference>
<keyword evidence="8" id="KW-0539">Nucleus</keyword>
<feature type="repeat" description="WD" evidence="9">
    <location>
        <begin position="81"/>
        <end position="122"/>
    </location>
</feature>
<keyword evidence="4" id="KW-0677">Repeat</keyword>
<comment type="caution">
    <text evidence="12">The sequence shown here is derived from an EMBL/GenBank/DDBJ whole genome shotgun (WGS) entry which is preliminary data.</text>
</comment>
<evidence type="ECO:0000313" key="12">
    <source>
        <dbReference type="EMBL" id="KAH3727980.1"/>
    </source>
</evidence>
<dbReference type="GO" id="GO:0006335">
    <property type="term" value="P:DNA replication-dependent chromatin assembly"/>
    <property type="evidence" value="ECO:0007669"/>
    <property type="project" value="InterPro"/>
</dbReference>
<dbReference type="InterPro" id="IPR001632">
    <property type="entry name" value="WD40_G-protein_beta-like"/>
</dbReference>
<evidence type="ECO:0000256" key="9">
    <source>
        <dbReference type="PROSITE-ProRule" id="PRU00221"/>
    </source>
</evidence>
<keyword evidence="3 9" id="KW-0853">WD repeat</keyword>
<evidence type="ECO:0000256" key="8">
    <source>
        <dbReference type="ARBA" id="ARBA00023242"/>
    </source>
</evidence>
<dbReference type="PANTHER" id="PTHR15271:SF4">
    <property type="entry name" value="CHROMATIN ASSEMBLY FACTOR 1 SUBUNIT B"/>
    <property type="match status" value="1"/>
</dbReference>
<evidence type="ECO:0000256" key="7">
    <source>
        <dbReference type="ARBA" id="ARBA00023204"/>
    </source>
</evidence>